<reference evidence="9" key="2">
    <citation type="journal article" date="2018" name="Nat. Commun.">
        <title>Extreme sensitivity to ultraviolet light in the fungal pathogen causing white-nose syndrome of bats.</title>
        <authorList>
            <person name="Palmer J.M."/>
            <person name="Drees K.P."/>
            <person name="Foster J.T."/>
            <person name="Lindner D.L."/>
        </authorList>
    </citation>
    <scope>NUCLEOTIDE SEQUENCE [LARGE SCALE GENOMIC DNA]</scope>
    <source>
        <strain evidence="9">UAMH 10579</strain>
    </source>
</reference>
<dbReference type="Pfam" id="PF03221">
    <property type="entry name" value="HTH_Tnp_Tc5"/>
    <property type="match status" value="1"/>
</dbReference>
<evidence type="ECO:0000256" key="5">
    <source>
        <dbReference type="SAM" id="MobiDB-lite"/>
    </source>
</evidence>
<dbReference type="STRING" id="342668.A0A2P6FH45"/>
<evidence type="ECO:0000313" key="8">
    <source>
        <dbReference type="EMBL" id="PQM43838.1"/>
    </source>
</evidence>
<evidence type="ECO:0000256" key="4">
    <source>
        <dbReference type="PROSITE-ProRule" id="PRU00047"/>
    </source>
</evidence>
<evidence type="ECO:0000256" key="2">
    <source>
        <dbReference type="ARBA" id="ARBA00023125"/>
    </source>
</evidence>
<dbReference type="Proteomes" id="UP000091956">
    <property type="component" value="Unassembled WGS sequence"/>
</dbReference>
<feature type="domain" description="CCHC-type" evidence="6">
    <location>
        <begin position="526"/>
        <end position="543"/>
    </location>
</feature>
<dbReference type="AlphaFoldDB" id="A0A2P6FH45"/>
<comment type="subcellular location">
    <subcellularLocation>
        <location evidence="1">Nucleus</location>
    </subcellularLocation>
</comment>
<keyword evidence="4" id="KW-0863">Zinc-finger</keyword>
<organism evidence="8 9">
    <name type="scientific">Pseudogymnoascus verrucosus</name>
    <dbReference type="NCBI Taxonomy" id="342668"/>
    <lineage>
        <taxon>Eukaryota</taxon>
        <taxon>Fungi</taxon>
        <taxon>Dikarya</taxon>
        <taxon>Ascomycota</taxon>
        <taxon>Pezizomycotina</taxon>
        <taxon>Leotiomycetes</taxon>
        <taxon>Thelebolales</taxon>
        <taxon>Thelebolaceae</taxon>
        <taxon>Pseudogymnoascus</taxon>
    </lineage>
</organism>
<feature type="domain" description="HTH CENPB-type" evidence="7">
    <location>
        <begin position="57"/>
        <end position="126"/>
    </location>
</feature>
<dbReference type="EMBL" id="KV460207">
    <property type="protein sequence ID" value="PQM43838.1"/>
    <property type="molecule type" value="Genomic_DNA"/>
</dbReference>
<evidence type="ECO:0000259" key="7">
    <source>
        <dbReference type="PROSITE" id="PS51253"/>
    </source>
</evidence>
<dbReference type="GO" id="GO:0005634">
    <property type="term" value="C:nucleus"/>
    <property type="evidence" value="ECO:0007669"/>
    <property type="project" value="UniProtKB-SubCell"/>
</dbReference>
<dbReference type="RefSeq" id="XP_059320169.1">
    <property type="nucleotide sequence ID" value="XM_059464186.1"/>
</dbReference>
<reference evidence="8 9" key="1">
    <citation type="submission" date="2016-03" db="EMBL/GenBank/DDBJ databases">
        <title>Comparative genomics of Pseudogymnoascus destructans, the fungus causing white-nose syndrome of bats.</title>
        <authorList>
            <person name="Palmer J.M."/>
            <person name="Drees K.P."/>
            <person name="Foster J.T."/>
            <person name="Lindner D.L."/>
        </authorList>
    </citation>
    <scope>NUCLEOTIDE SEQUENCE [LARGE SCALE GENOMIC DNA]</scope>
    <source>
        <strain evidence="8 9">UAMH 10579</strain>
    </source>
</reference>
<dbReference type="PROSITE" id="PS50158">
    <property type="entry name" value="ZF_CCHC"/>
    <property type="match status" value="1"/>
</dbReference>
<dbReference type="SMART" id="SM00674">
    <property type="entry name" value="CENPB"/>
    <property type="match status" value="1"/>
</dbReference>
<keyword evidence="9" id="KW-1185">Reference proteome</keyword>
<dbReference type="InterPro" id="IPR006600">
    <property type="entry name" value="HTH_CenpB_DNA-bd_dom"/>
</dbReference>
<dbReference type="Pfam" id="PF03184">
    <property type="entry name" value="DDE_1"/>
    <property type="match status" value="1"/>
</dbReference>
<keyword evidence="4" id="KW-0862">Zinc</keyword>
<evidence type="ECO:0008006" key="10">
    <source>
        <dbReference type="Google" id="ProtNLM"/>
    </source>
</evidence>
<evidence type="ECO:0000256" key="1">
    <source>
        <dbReference type="ARBA" id="ARBA00004123"/>
    </source>
</evidence>
<gene>
    <name evidence="8" type="ORF">VE01_10734</name>
</gene>
<dbReference type="InterPro" id="IPR004875">
    <property type="entry name" value="DDE_SF_endonuclease_dom"/>
</dbReference>
<evidence type="ECO:0000259" key="6">
    <source>
        <dbReference type="PROSITE" id="PS50158"/>
    </source>
</evidence>
<protein>
    <recommendedName>
        <fullName evidence="10">HTH CENPB-type domain-containing protein</fullName>
    </recommendedName>
</protein>
<dbReference type="GO" id="GO:0003677">
    <property type="term" value="F:DNA binding"/>
    <property type="evidence" value="ECO:0007669"/>
    <property type="project" value="UniProtKB-KW"/>
</dbReference>
<keyword evidence="2" id="KW-0238">DNA-binding</keyword>
<dbReference type="InterPro" id="IPR050863">
    <property type="entry name" value="CenT-Element_Derived"/>
</dbReference>
<dbReference type="SUPFAM" id="SSF46689">
    <property type="entry name" value="Homeodomain-like"/>
    <property type="match status" value="1"/>
</dbReference>
<dbReference type="InterPro" id="IPR009057">
    <property type="entry name" value="Homeodomain-like_sf"/>
</dbReference>
<proteinExistence type="predicted"/>
<dbReference type="PROSITE" id="PS51253">
    <property type="entry name" value="HTH_CENPB"/>
    <property type="match status" value="1"/>
</dbReference>
<dbReference type="InterPro" id="IPR001878">
    <property type="entry name" value="Znf_CCHC"/>
</dbReference>
<keyword evidence="4" id="KW-0479">Metal-binding</keyword>
<dbReference type="Pfam" id="PF05225">
    <property type="entry name" value="HTH_psq"/>
    <property type="match status" value="1"/>
</dbReference>
<dbReference type="GO" id="GO:0008270">
    <property type="term" value="F:zinc ion binding"/>
    <property type="evidence" value="ECO:0007669"/>
    <property type="project" value="UniProtKB-KW"/>
</dbReference>
<accession>A0A2P6FH45</accession>
<feature type="region of interest" description="Disordered" evidence="5">
    <location>
        <begin position="469"/>
        <end position="488"/>
    </location>
</feature>
<dbReference type="PANTHER" id="PTHR19303">
    <property type="entry name" value="TRANSPOSON"/>
    <property type="match status" value="1"/>
</dbReference>
<sequence length="544" mass="61896">MATPTQAKTSNQEGRILLAIQSIKEGHIQSIRASAMSYDVPYTTLYRRLNRVASRRDSTPNSRKLTLYEESALVRYILDLDSRGFPPRPQGVQEMADLLLSERGESPVGINWTTNFIKRRTEIKAKFSQKYDYKRAKCEDPKIIEGWFSLVRNTVAKYGILEQDIYNFDEAGFVMGVIATAKVVTSSEAKSRLKTIQPGNREWVSIIQGVNSYGWALPPFIIFKAQNHLSAWYEDLGLPHDWVITLSENGWTSNSIGYEWIQHFNRHTNARTVGTYRLLILDGHESHLSAQFQHYCIERKIITLCMPPHSSHILQPLDVSCFAPLKLSYGKQIETFVRNRLNHITKLEFLSAFKEAFKATFTEQNIKSGFRATGLVPYEPQNVLSHLNLHLRTPTPPIVESGNWTSKTPQTIRELNFQTEHIKNRIVRHQNSSPTSINDAVSCLVKGAEMMMHSAILLKAEVKALQAANEQKKRRERKRKRRIMQGGSLSVREGEDILQSAEVDAQVRTEVASETTRQGGSIGRQRRCGTCGNIGHNARTCERR</sequence>
<dbReference type="GeneID" id="84234286"/>
<feature type="compositionally biased region" description="Basic residues" evidence="5">
    <location>
        <begin position="472"/>
        <end position="483"/>
    </location>
</feature>
<keyword evidence="3" id="KW-0539">Nucleus</keyword>
<evidence type="ECO:0000256" key="3">
    <source>
        <dbReference type="ARBA" id="ARBA00023242"/>
    </source>
</evidence>
<name>A0A2P6FH45_9PEZI</name>
<dbReference type="PANTHER" id="PTHR19303:SF74">
    <property type="entry name" value="POGO TRANSPOSABLE ELEMENT WITH KRAB DOMAIN"/>
    <property type="match status" value="1"/>
</dbReference>
<evidence type="ECO:0000313" key="9">
    <source>
        <dbReference type="Proteomes" id="UP000091956"/>
    </source>
</evidence>
<dbReference type="InterPro" id="IPR007889">
    <property type="entry name" value="HTH_Psq"/>
</dbReference>